<dbReference type="Gene3D" id="3.20.20.70">
    <property type="entry name" value="Aldolase class I"/>
    <property type="match status" value="1"/>
</dbReference>
<organism evidence="1">
    <name type="scientific">bioreactor metagenome</name>
    <dbReference type="NCBI Taxonomy" id="1076179"/>
    <lineage>
        <taxon>unclassified sequences</taxon>
        <taxon>metagenomes</taxon>
        <taxon>ecological metagenomes</taxon>
    </lineage>
</organism>
<comment type="caution">
    <text evidence="1">The sequence shown here is derived from an EMBL/GenBank/DDBJ whole genome shotgun (WGS) entry which is preliminary data.</text>
</comment>
<dbReference type="AlphaFoldDB" id="A0A645J751"/>
<gene>
    <name evidence="1" type="ORF">SDC9_207266</name>
</gene>
<proteinExistence type="predicted"/>
<accession>A0A645J751</accession>
<name>A0A645J751_9ZZZZ</name>
<sequence>MLVDLGFDGVNFGNTSTDYKRYASLIFGHDKLLFEYFTSYFGGGLSGRLLKDRSLFINKNAANYLQTKKLSKEFYCIRTGGVSKFEDIIDSKESGIFLNEWFVGFFDNFAEHGFHTYKKLFD</sequence>
<dbReference type="InterPro" id="IPR013785">
    <property type="entry name" value="Aldolase_TIM"/>
</dbReference>
<evidence type="ECO:0000313" key="1">
    <source>
        <dbReference type="EMBL" id="MPN59545.1"/>
    </source>
</evidence>
<dbReference type="EMBL" id="VSSQ01133670">
    <property type="protein sequence ID" value="MPN59545.1"/>
    <property type="molecule type" value="Genomic_DNA"/>
</dbReference>
<protein>
    <submittedName>
        <fullName evidence="1">Uncharacterized protein</fullName>
    </submittedName>
</protein>
<reference evidence="1" key="1">
    <citation type="submission" date="2019-08" db="EMBL/GenBank/DDBJ databases">
        <authorList>
            <person name="Kucharzyk K."/>
            <person name="Murdoch R.W."/>
            <person name="Higgins S."/>
            <person name="Loffler F."/>
        </authorList>
    </citation>
    <scope>NUCLEOTIDE SEQUENCE</scope>
</reference>